<accession>A0A7W8MUS5</accession>
<dbReference type="EMBL" id="JACHEP010000004">
    <property type="protein sequence ID" value="MBB5324193.1"/>
    <property type="molecule type" value="Genomic_DNA"/>
</dbReference>
<evidence type="ECO:0000313" key="1">
    <source>
        <dbReference type="EMBL" id="MBB5324193.1"/>
    </source>
</evidence>
<dbReference type="RefSeq" id="WP_183252701.1">
    <property type="nucleotide sequence ID" value="NZ_JACHEP010000004.1"/>
</dbReference>
<organism evidence="1 2">
    <name type="scientific">Anoxybacteroides tepidamans</name>
    <dbReference type="NCBI Taxonomy" id="265948"/>
    <lineage>
        <taxon>Bacteria</taxon>
        <taxon>Bacillati</taxon>
        <taxon>Bacillota</taxon>
        <taxon>Bacilli</taxon>
        <taxon>Bacillales</taxon>
        <taxon>Anoxybacillaceae</taxon>
        <taxon>Anoxybacteroides</taxon>
    </lineage>
</organism>
<reference evidence="1 2" key="1">
    <citation type="submission" date="2020-08" db="EMBL/GenBank/DDBJ databases">
        <title>Genomic Encyclopedia of Type Strains, Phase IV (KMG-IV): sequencing the most valuable type-strain genomes for metagenomic binning, comparative biology and taxonomic classification.</title>
        <authorList>
            <person name="Goeker M."/>
        </authorList>
    </citation>
    <scope>NUCLEOTIDE SEQUENCE [LARGE SCALE GENOMIC DNA]</scope>
    <source>
        <strain evidence="1 2">DSM 16325</strain>
    </source>
</reference>
<evidence type="ECO:0000313" key="2">
    <source>
        <dbReference type="Proteomes" id="UP000520011"/>
    </source>
</evidence>
<protein>
    <submittedName>
        <fullName evidence="1">Uncharacterized protein</fullName>
    </submittedName>
</protein>
<gene>
    <name evidence="1" type="ORF">HNQ34_001286</name>
</gene>
<comment type="caution">
    <text evidence="1">The sequence shown here is derived from an EMBL/GenBank/DDBJ whole genome shotgun (WGS) entry which is preliminary data.</text>
</comment>
<dbReference type="Proteomes" id="UP000520011">
    <property type="component" value="Unassembled WGS sequence"/>
</dbReference>
<dbReference type="AlphaFoldDB" id="A0A7W8MUS5"/>
<keyword evidence="2" id="KW-1185">Reference proteome</keyword>
<sequence>MMRKWLTSVAIMFVVAAGVFSWGGRVAEAKVLWGNMELKKGTIGKVVVVKNTELYQWKQNKMNVVRILKKGQQYRVYSSKTVQGALFYGVGSGMYVQKTTNIQYVPLSAEQFTSLVKQALKGEYELVSGKERVSFVIEKQDGNELSGWYFYMDNDPLPVEGTVDGNVVTLRAYFDDRYDQILNSISYLQQYNVPQAEIEKVAEQLVNNDDYYMQFQFTIANDLEQFQGQFRFTDLLLDGRYDVTGTELSAPFSVQVKKID</sequence>
<name>A0A7W8MUS5_9BACL</name>
<proteinExistence type="predicted"/>